<name>A0A4R8WUV4_9MICO</name>
<dbReference type="Proteomes" id="UP000298412">
    <property type="component" value="Unassembled WGS sequence"/>
</dbReference>
<dbReference type="EMBL" id="SOFP01000031">
    <property type="protein sequence ID" value="TFC17449.1"/>
    <property type="molecule type" value="Genomic_DNA"/>
</dbReference>
<dbReference type="OrthoDB" id="4124583at2"/>
<sequence length="379" mass="41178">MTQDLSAGLAALLRRRGWALVRAGASGGADLWALPNTPTEMYLPRTMHRGSFEATDVMERIATAHGEKVRQTEQAVDLVQFDVTKFRVDNDRFGTQTIPLEAGATVITSAFGMIRAAATTSRRPRSSIGSNYSTLGDEVARSARLGHTEVGSFVFPVLMQVNEPLPEAEATLGTEMFDSVRPESDERRVIRTLAQAISVFEQQVIRPAREPRAADLIPVVIAGGSKEIFAQMNRALSEPSVSWLETSFAWAPSETVADDTPVLVRIPSDARDLVAKTVRLLSTRESEPLRVVTGPITFIAHAPGDPFGEIAIQSPRPSGSGVGRVEVRVRAEELSQLHHWMDTATTVVVQGVVERRPGKPARLREIATPQALSDTISGI</sequence>
<organism evidence="1 2">
    <name type="scientific">Cryobacterium algoritolerans</name>
    <dbReference type="NCBI Taxonomy" id="1259184"/>
    <lineage>
        <taxon>Bacteria</taxon>
        <taxon>Bacillati</taxon>
        <taxon>Actinomycetota</taxon>
        <taxon>Actinomycetes</taxon>
        <taxon>Micrococcales</taxon>
        <taxon>Microbacteriaceae</taxon>
        <taxon>Cryobacterium</taxon>
    </lineage>
</organism>
<evidence type="ECO:0000313" key="2">
    <source>
        <dbReference type="Proteomes" id="UP000298412"/>
    </source>
</evidence>
<dbReference type="RefSeq" id="WP_134566177.1">
    <property type="nucleotide sequence ID" value="NZ_SOFP01000031.1"/>
</dbReference>
<reference evidence="1 2" key="1">
    <citation type="submission" date="2019-03" db="EMBL/GenBank/DDBJ databases">
        <title>Genomics of glacier-inhabiting Cryobacterium strains.</title>
        <authorList>
            <person name="Liu Q."/>
            <person name="Xin Y.-H."/>
        </authorList>
    </citation>
    <scope>NUCLEOTIDE SEQUENCE [LARGE SCALE GENOMIC DNA]</scope>
    <source>
        <strain evidence="1 2">MDT1-3</strain>
    </source>
</reference>
<keyword evidence="2" id="KW-1185">Reference proteome</keyword>
<evidence type="ECO:0000313" key="1">
    <source>
        <dbReference type="EMBL" id="TFC17449.1"/>
    </source>
</evidence>
<accession>A0A4R8WUV4</accession>
<comment type="caution">
    <text evidence="1">The sequence shown here is derived from an EMBL/GenBank/DDBJ whole genome shotgun (WGS) entry which is preliminary data.</text>
</comment>
<proteinExistence type="predicted"/>
<protein>
    <submittedName>
        <fullName evidence="1">Uncharacterized protein</fullName>
    </submittedName>
</protein>
<gene>
    <name evidence="1" type="ORF">E3O19_06085</name>
</gene>
<dbReference type="AlphaFoldDB" id="A0A4R8WUV4"/>